<dbReference type="SUPFAM" id="SSF46689">
    <property type="entry name" value="Homeodomain-like"/>
    <property type="match status" value="2"/>
</dbReference>
<dbReference type="InterPro" id="IPR020449">
    <property type="entry name" value="Tscrpt_reg_AraC-type_HTH"/>
</dbReference>
<dbReference type="PANTHER" id="PTHR47893:SF1">
    <property type="entry name" value="REGULATORY PROTEIN PCHR"/>
    <property type="match status" value="1"/>
</dbReference>
<dbReference type="PRINTS" id="PR00032">
    <property type="entry name" value="HTHARAC"/>
</dbReference>
<dbReference type="Gene3D" id="1.10.10.60">
    <property type="entry name" value="Homeodomain-like"/>
    <property type="match status" value="2"/>
</dbReference>
<dbReference type="Pfam" id="PF12833">
    <property type="entry name" value="HTH_18"/>
    <property type="match status" value="1"/>
</dbReference>
<keyword evidence="6" id="KW-1185">Reference proteome</keyword>
<dbReference type="InterPro" id="IPR018060">
    <property type="entry name" value="HTH_AraC"/>
</dbReference>
<dbReference type="PROSITE" id="PS01124">
    <property type="entry name" value="HTH_ARAC_FAMILY_2"/>
    <property type="match status" value="1"/>
</dbReference>
<evidence type="ECO:0000256" key="3">
    <source>
        <dbReference type="ARBA" id="ARBA00023163"/>
    </source>
</evidence>
<dbReference type="Proteomes" id="UP001206692">
    <property type="component" value="Unassembled WGS sequence"/>
</dbReference>
<accession>A0ABT1SRP6</accession>
<dbReference type="InterPro" id="IPR053142">
    <property type="entry name" value="PchR_regulatory_protein"/>
</dbReference>
<dbReference type="SMART" id="SM00342">
    <property type="entry name" value="HTH_ARAC"/>
    <property type="match status" value="1"/>
</dbReference>
<dbReference type="PROSITE" id="PS00041">
    <property type="entry name" value="HTH_ARAC_FAMILY_1"/>
    <property type="match status" value="1"/>
</dbReference>
<dbReference type="InterPro" id="IPR018062">
    <property type="entry name" value="HTH_AraC-typ_CS"/>
</dbReference>
<evidence type="ECO:0000256" key="2">
    <source>
        <dbReference type="ARBA" id="ARBA00023125"/>
    </source>
</evidence>
<dbReference type="EMBL" id="JANGEW010000009">
    <property type="protein sequence ID" value="MCQ5342524.1"/>
    <property type="molecule type" value="Genomic_DNA"/>
</dbReference>
<feature type="domain" description="HTH araC/xylS-type" evidence="4">
    <location>
        <begin position="213"/>
        <end position="311"/>
    </location>
</feature>
<organism evidence="5 6">
    <name type="scientific">Megasphaera massiliensis</name>
    <dbReference type="NCBI Taxonomy" id="1232428"/>
    <lineage>
        <taxon>Bacteria</taxon>
        <taxon>Bacillati</taxon>
        <taxon>Bacillota</taxon>
        <taxon>Negativicutes</taxon>
        <taxon>Veillonellales</taxon>
        <taxon>Veillonellaceae</taxon>
        <taxon>Megasphaera</taxon>
    </lineage>
</organism>
<keyword evidence="3" id="KW-0804">Transcription</keyword>
<dbReference type="RefSeq" id="WP_062411485.1">
    <property type="nucleotide sequence ID" value="NZ_JAJCIO010000007.1"/>
</dbReference>
<evidence type="ECO:0000259" key="4">
    <source>
        <dbReference type="PROSITE" id="PS01124"/>
    </source>
</evidence>
<reference evidence="5 6" key="1">
    <citation type="submission" date="2022-06" db="EMBL/GenBank/DDBJ databases">
        <title>Isolation of gut microbiota from human fecal samples.</title>
        <authorList>
            <person name="Pamer E.G."/>
            <person name="Barat B."/>
            <person name="Waligurski E."/>
            <person name="Medina S."/>
            <person name="Paddock L."/>
            <person name="Mostad J."/>
        </authorList>
    </citation>
    <scope>NUCLEOTIDE SEQUENCE [LARGE SCALE GENOMIC DNA]</scope>
    <source>
        <strain evidence="5 6">DFI.1.1</strain>
    </source>
</reference>
<evidence type="ECO:0000256" key="1">
    <source>
        <dbReference type="ARBA" id="ARBA00023015"/>
    </source>
</evidence>
<comment type="caution">
    <text evidence="5">The sequence shown here is derived from an EMBL/GenBank/DDBJ whole genome shotgun (WGS) entry which is preliminary data.</text>
</comment>
<protein>
    <submittedName>
        <fullName evidence="5">AraC family transcriptional regulator</fullName>
    </submittedName>
</protein>
<gene>
    <name evidence="5" type="ORF">NE675_05700</name>
</gene>
<sequence>MDYTTTIKMVRHDGPLTVLSLENETGTAEMNNWEVYPGITLSYLEAHMEEFSCYAPLRPDVFAINHCEEGRIECRFKNGEYLYMGKGDMSVGRRSCSDYCHMAYFPSSHYHGLSILVDEKRAQSIIDRLLEQESFSLVSLCDRFCSDSDFGIIVQENEAMKHLFYELYHVPPAIRNRYFRLKILEIFLFLSTFQGKMRLDRPYLTRRQVETVKAVHQELVADLSCHCTIEAMAERYNMAPTSLKRCFKDVYGTTMYQYQKELRMAKAMELLVKTEKSVLEVANCVGYENSSKFAVAFKKMAGCLPREYRKQQVFQDRLEA</sequence>
<keyword evidence="2" id="KW-0238">DNA-binding</keyword>
<evidence type="ECO:0000313" key="6">
    <source>
        <dbReference type="Proteomes" id="UP001206692"/>
    </source>
</evidence>
<evidence type="ECO:0000313" key="5">
    <source>
        <dbReference type="EMBL" id="MCQ5342524.1"/>
    </source>
</evidence>
<name>A0ABT1SRP6_9FIRM</name>
<dbReference type="InterPro" id="IPR009057">
    <property type="entry name" value="Homeodomain-like_sf"/>
</dbReference>
<keyword evidence="1" id="KW-0805">Transcription regulation</keyword>
<proteinExistence type="predicted"/>
<dbReference type="PANTHER" id="PTHR47893">
    <property type="entry name" value="REGULATORY PROTEIN PCHR"/>
    <property type="match status" value="1"/>
</dbReference>